<evidence type="ECO:0000256" key="1">
    <source>
        <dbReference type="ARBA" id="ARBA00004167"/>
    </source>
</evidence>
<comment type="function">
    <text evidence="6">HflC and HflK could encode or regulate a protease.</text>
</comment>
<evidence type="ECO:0000256" key="2">
    <source>
        <dbReference type="ARBA" id="ARBA00006971"/>
    </source>
</evidence>
<dbReference type="SUPFAM" id="SSF117892">
    <property type="entry name" value="Band 7/SPFH domain"/>
    <property type="match status" value="1"/>
</dbReference>
<dbReference type="PANTHER" id="PTHR43327:SF2">
    <property type="entry name" value="MODULATOR OF FTSH PROTEASE HFLK"/>
    <property type="match status" value="1"/>
</dbReference>
<feature type="coiled-coil region" evidence="7">
    <location>
        <begin position="245"/>
        <end position="287"/>
    </location>
</feature>
<keyword evidence="3 6" id="KW-0812">Transmembrane</keyword>
<dbReference type="InterPro" id="IPR050710">
    <property type="entry name" value="Band7/mec-2_domain"/>
</dbReference>
<dbReference type="PANTHER" id="PTHR43327">
    <property type="entry name" value="STOMATIN-LIKE PROTEIN 2, MITOCHONDRIAL"/>
    <property type="match status" value="1"/>
</dbReference>
<dbReference type="Proteomes" id="UP001595776">
    <property type="component" value="Unassembled WGS sequence"/>
</dbReference>
<keyword evidence="7" id="KW-0175">Coiled coil</keyword>
<keyword evidence="10" id="KW-0645">Protease</keyword>
<evidence type="ECO:0000256" key="8">
    <source>
        <dbReference type="SAM" id="MobiDB-lite"/>
    </source>
</evidence>
<feature type="domain" description="Band 7" evidence="9">
    <location>
        <begin position="67"/>
        <end position="246"/>
    </location>
</feature>
<dbReference type="Pfam" id="PF01145">
    <property type="entry name" value="Band_7"/>
    <property type="match status" value="1"/>
</dbReference>
<keyword evidence="10" id="KW-0378">Hydrolase</keyword>
<evidence type="ECO:0000256" key="4">
    <source>
        <dbReference type="ARBA" id="ARBA00022989"/>
    </source>
</evidence>
<dbReference type="NCBIfam" id="TIGR01933">
    <property type="entry name" value="hflK"/>
    <property type="match status" value="1"/>
</dbReference>
<reference evidence="11" key="1">
    <citation type="journal article" date="2019" name="Int. J. Syst. Evol. Microbiol.">
        <title>The Global Catalogue of Microorganisms (GCM) 10K type strain sequencing project: providing services to taxonomists for standard genome sequencing and annotation.</title>
        <authorList>
            <consortium name="The Broad Institute Genomics Platform"/>
            <consortium name="The Broad Institute Genome Sequencing Center for Infectious Disease"/>
            <person name="Wu L."/>
            <person name="Ma J."/>
        </authorList>
    </citation>
    <scope>NUCLEOTIDE SEQUENCE [LARGE SCALE GENOMIC DNA]</scope>
    <source>
        <strain evidence="11">CGMCC 1.15304</strain>
    </source>
</reference>
<dbReference type="Pfam" id="PF12221">
    <property type="entry name" value="HflK_N"/>
    <property type="match status" value="1"/>
</dbReference>
<dbReference type="CDD" id="cd03404">
    <property type="entry name" value="SPFH_HflK"/>
    <property type="match status" value="1"/>
</dbReference>
<keyword evidence="5 6" id="KW-0472">Membrane</keyword>
<evidence type="ECO:0000259" key="9">
    <source>
        <dbReference type="SMART" id="SM00244"/>
    </source>
</evidence>
<feature type="transmembrane region" description="Helical" evidence="6">
    <location>
        <begin position="51"/>
        <end position="70"/>
    </location>
</feature>
<gene>
    <name evidence="10" type="primary">hflK</name>
    <name evidence="10" type="ORF">ACFO5Q_06895</name>
</gene>
<proteinExistence type="inferred from homology"/>
<keyword evidence="4 6" id="KW-1133">Transmembrane helix</keyword>
<dbReference type="InterPro" id="IPR010201">
    <property type="entry name" value="HflK"/>
</dbReference>
<dbReference type="EMBL" id="JBHSCR010000003">
    <property type="protein sequence ID" value="MFC4347569.1"/>
    <property type="molecule type" value="Genomic_DNA"/>
</dbReference>
<evidence type="ECO:0000256" key="5">
    <source>
        <dbReference type="ARBA" id="ARBA00023136"/>
    </source>
</evidence>
<protein>
    <recommendedName>
        <fullName evidence="6">Protein HflK</fullName>
    </recommendedName>
</protein>
<keyword evidence="11" id="KW-1185">Reference proteome</keyword>
<comment type="subcellular location">
    <subcellularLocation>
        <location evidence="1">Membrane</location>
        <topology evidence="1">Single-pass membrane protein</topology>
    </subcellularLocation>
</comment>
<dbReference type="InterPro" id="IPR036013">
    <property type="entry name" value="Band_7/SPFH_dom_sf"/>
</dbReference>
<evidence type="ECO:0000256" key="6">
    <source>
        <dbReference type="RuleBase" id="RU364113"/>
    </source>
</evidence>
<dbReference type="InterPro" id="IPR020980">
    <property type="entry name" value="Membrane_HflK_N"/>
</dbReference>
<evidence type="ECO:0000313" key="11">
    <source>
        <dbReference type="Proteomes" id="UP001595776"/>
    </source>
</evidence>
<dbReference type="RefSeq" id="WP_068153370.1">
    <property type="nucleotide sequence ID" value="NZ_JBHSCR010000003.1"/>
</dbReference>
<evidence type="ECO:0000313" key="10">
    <source>
        <dbReference type="EMBL" id="MFC4347569.1"/>
    </source>
</evidence>
<comment type="subunit">
    <text evidence="6">HflC and HflK may interact to form a multimeric complex.</text>
</comment>
<accession>A0ABV8UA54</accession>
<dbReference type="SMART" id="SM00244">
    <property type="entry name" value="PHB"/>
    <property type="match status" value="1"/>
</dbReference>
<comment type="similarity">
    <text evidence="2 6">Belongs to the band 7/mec-2 family. HflK subfamily.</text>
</comment>
<name>A0ABV8UA54_9PROT</name>
<sequence length="358" mass="40123">MPWQNNGDGDRPNPWGNGPRRGGGGGEPPNFDEYIRKGQDQLRKAMPGGKGGPLLIVAALILLYLYWGFYQVKTNEQAVVLRFGEWVASSSPGPHFHFPPFEQVEIRGVTDENQVSIGSRVTESRRSGRQSFARPDESLMLTQDENIVDVRFNVVWRINDLGNYLFKLQDPDGTIKSVAESAMREMIGQNRITPIITTARGQIEQSVKELIQTTLDEYQAGVDVLRVQIIESEAPEEVKDAFLDVQRAEADQQRFQNEATKYRNEVIPQAQGQAEQMTQQAEAYRAQVVARAQGEAARFMSVYNEYILAKDVTKKRIYLETMEQILAGMDKIVVDGKAGSGVVPYLPLEQLNKKSGGE</sequence>
<dbReference type="GO" id="GO:0008233">
    <property type="term" value="F:peptidase activity"/>
    <property type="evidence" value="ECO:0007669"/>
    <property type="project" value="UniProtKB-KW"/>
</dbReference>
<comment type="caution">
    <text evidence="10">The sequence shown here is derived from an EMBL/GenBank/DDBJ whole genome shotgun (WGS) entry which is preliminary data.</text>
</comment>
<dbReference type="GO" id="GO:0006508">
    <property type="term" value="P:proteolysis"/>
    <property type="evidence" value="ECO:0007669"/>
    <property type="project" value="UniProtKB-KW"/>
</dbReference>
<organism evidence="10 11">
    <name type="scientific">Kordiimonas lipolytica</name>
    <dbReference type="NCBI Taxonomy" id="1662421"/>
    <lineage>
        <taxon>Bacteria</taxon>
        <taxon>Pseudomonadati</taxon>
        <taxon>Pseudomonadota</taxon>
        <taxon>Alphaproteobacteria</taxon>
        <taxon>Kordiimonadales</taxon>
        <taxon>Kordiimonadaceae</taxon>
        <taxon>Kordiimonas</taxon>
    </lineage>
</organism>
<dbReference type="InterPro" id="IPR001107">
    <property type="entry name" value="Band_7"/>
</dbReference>
<feature type="region of interest" description="Disordered" evidence="8">
    <location>
        <begin position="1"/>
        <end position="32"/>
    </location>
</feature>
<evidence type="ECO:0000256" key="7">
    <source>
        <dbReference type="SAM" id="Coils"/>
    </source>
</evidence>
<evidence type="ECO:0000256" key="3">
    <source>
        <dbReference type="ARBA" id="ARBA00022692"/>
    </source>
</evidence>
<dbReference type="Gene3D" id="3.30.479.30">
    <property type="entry name" value="Band 7 domain"/>
    <property type="match status" value="1"/>
</dbReference>